<dbReference type="GO" id="GO:0016616">
    <property type="term" value="F:oxidoreductase activity, acting on the CH-OH group of donors, NAD or NADP as acceptor"/>
    <property type="evidence" value="ECO:0007669"/>
    <property type="project" value="TreeGrafter"/>
</dbReference>
<dbReference type="PANTHER" id="PTHR10366:SF852">
    <property type="entry name" value="CINNAMOYL-COA REDUCTASE CAD2"/>
    <property type="match status" value="1"/>
</dbReference>
<dbReference type="PANTHER" id="PTHR10366">
    <property type="entry name" value="NAD DEPENDENT EPIMERASE/DEHYDRATASE"/>
    <property type="match status" value="1"/>
</dbReference>
<accession>A0AAW2RAC2</accession>
<dbReference type="Pfam" id="PF01370">
    <property type="entry name" value="Epimerase"/>
    <property type="match status" value="1"/>
</dbReference>
<evidence type="ECO:0000256" key="2">
    <source>
        <dbReference type="ARBA" id="ARBA00023002"/>
    </source>
</evidence>
<reference evidence="4" key="1">
    <citation type="submission" date="2020-06" db="EMBL/GenBank/DDBJ databases">
        <authorList>
            <person name="Li T."/>
            <person name="Hu X."/>
            <person name="Zhang T."/>
            <person name="Song X."/>
            <person name="Zhang H."/>
            <person name="Dai N."/>
            <person name="Sheng W."/>
            <person name="Hou X."/>
            <person name="Wei L."/>
        </authorList>
    </citation>
    <scope>NUCLEOTIDE SEQUENCE</scope>
    <source>
        <strain evidence="4">KEN8</strain>
        <tissue evidence="4">Leaf</tissue>
    </source>
</reference>
<evidence type="ECO:0000313" key="4">
    <source>
        <dbReference type="EMBL" id="KAL0377160.1"/>
    </source>
</evidence>
<dbReference type="EMBL" id="JACGWM010000004">
    <property type="protein sequence ID" value="KAL0377160.1"/>
    <property type="molecule type" value="Genomic_DNA"/>
</dbReference>
<reference evidence="4" key="2">
    <citation type="journal article" date="2024" name="Plant">
        <title>Genomic evolution and insights into agronomic trait innovations of Sesamum species.</title>
        <authorList>
            <person name="Miao H."/>
            <person name="Wang L."/>
            <person name="Qu L."/>
            <person name="Liu H."/>
            <person name="Sun Y."/>
            <person name="Le M."/>
            <person name="Wang Q."/>
            <person name="Wei S."/>
            <person name="Zheng Y."/>
            <person name="Lin W."/>
            <person name="Duan Y."/>
            <person name="Cao H."/>
            <person name="Xiong S."/>
            <person name="Wang X."/>
            <person name="Wei L."/>
            <person name="Li C."/>
            <person name="Ma Q."/>
            <person name="Ju M."/>
            <person name="Zhao R."/>
            <person name="Li G."/>
            <person name="Mu C."/>
            <person name="Tian Q."/>
            <person name="Mei H."/>
            <person name="Zhang T."/>
            <person name="Gao T."/>
            <person name="Zhang H."/>
        </authorList>
    </citation>
    <scope>NUCLEOTIDE SEQUENCE</scope>
    <source>
        <strain evidence="4">KEN8</strain>
    </source>
</reference>
<feature type="domain" description="NAD-dependent epimerase/dehydratase" evidence="3">
    <location>
        <begin position="62"/>
        <end position="158"/>
    </location>
</feature>
<dbReference type="InterPro" id="IPR036291">
    <property type="entry name" value="NAD(P)-bd_dom_sf"/>
</dbReference>
<organism evidence="4">
    <name type="scientific">Sesamum calycinum</name>
    <dbReference type="NCBI Taxonomy" id="2727403"/>
    <lineage>
        <taxon>Eukaryota</taxon>
        <taxon>Viridiplantae</taxon>
        <taxon>Streptophyta</taxon>
        <taxon>Embryophyta</taxon>
        <taxon>Tracheophyta</taxon>
        <taxon>Spermatophyta</taxon>
        <taxon>Magnoliopsida</taxon>
        <taxon>eudicotyledons</taxon>
        <taxon>Gunneridae</taxon>
        <taxon>Pentapetalae</taxon>
        <taxon>asterids</taxon>
        <taxon>lamiids</taxon>
        <taxon>Lamiales</taxon>
        <taxon>Pedaliaceae</taxon>
        <taxon>Sesamum</taxon>
    </lineage>
</organism>
<dbReference type="InterPro" id="IPR050425">
    <property type="entry name" value="NAD(P)_dehydrat-like"/>
</dbReference>
<dbReference type="AlphaFoldDB" id="A0AAW2RAC2"/>
<keyword evidence="2" id="KW-0560">Oxidoreductase</keyword>
<evidence type="ECO:0000256" key="1">
    <source>
        <dbReference type="ARBA" id="ARBA00022857"/>
    </source>
</evidence>
<comment type="caution">
    <text evidence="4">The sequence shown here is derived from an EMBL/GenBank/DDBJ whole genome shotgun (WGS) entry which is preliminary data.</text>
</comment>
<sequence>MQMIRIELITSRGLKGLRKDYSCFKPICSKMDLSIPSWTVAMASFTQHLPFYVPLPTHSKVASVKRVVVTSSIAAVNCNRKDQGPNVVVDETWFSDSDFCKETEKWYWLAKTLAEEAAWKYAQEHGMNLVALNPGFVVGPLLHPTLNTSSHLILHILRDTFWSSSKAQFSTDIAEAFPFSQPSDHKGSNIPRIEEESRKFGHQIHASGGESQGYCSEFDAEKLPQVLKGRL</sequence>
<dbReference type="Gene3D" id="3.40.50.720">
    <property type="entry name" value="NAD(P)-binding Rossmann-like Domain"/>
    <property type="match status" value="1"/>
</dbReference>
<dbReference type="SUPFAM" id="SSF51735">
    <property type="entry name" value="NAD(P)-binding Rossmann-fold domains"/>
    <property type="match status" value="1"/>
</dbReference>
<keyword evidence="1" id="KW-0521">NADP</keyword>
<proteinExistence type="predicted"/>
<dbReference type="InterPro" id="IPR001509">
    <property type="entry name" value="Epimerase_deHydtase"/>
</dbReference>
<gene>
    <name evidence="4" type="ORF">Scaly_0833600</name>
</gene>
<name>A0AAW2RAC2_9LAMI</name>
<evidence type="ECO:0000259" key="3">
    <source>
        <dbReference type="Pfam" id="PF01370"/>
    </source>
</evidence>
<protein>
    <submittedName>
        <fullName evidence="4">Cinnamoyl-CoA reductase 1</fullName>
    </submittedName>
</protein>